<dbReference type="EMBL" id="AUVB01000042">
    <property type="protein sequence ID" value="KGE03985.1"/>
    <property type="molecule type" value="Genomic_DNA"/>
</dbReference>
<evidence type="ECO:0000313" key="1">
    <source>
        <dbReference type="EMBL" id="KGE03985.1"/>
    </source>
</evidence>
<dbReference type="OrthoDB" id="583646at2"/>
<dbReference type="STRING" id="1265313.HRUBRA_01490"/>
<keyword evidence="2" id="KW-1185">Reference proteome</keyword>
<dbReference type="PATRIC" id="fig|1265313.6.peg.1474"/>
<dbReference type="InterPro" id="IPR029044">
    <property type="entry name" value="Nucleotide-diphossugar_trans"/>
</dbReference>
<dbReference type="AlphaFoldDB" id="A0A095VRI3"/>
<organism evidence="1 2">
    <name type="scientific">Pseudohaliea rubra DSM 19751</name>
    <dbReference type="NCBI Taxonomy" id="1265313"/>
    <lineage>
        <taxon>Bacteria</taxon>
        <taxon>Pseudomonadati</taxon>
        <taxon>Pseudomonadota</taxon>
        <taxon>Gammaproteobacteria</taxon>
        <taxon>Cellvibrionales</taxon>
        <taxon>Halieaceae</taxon>
        <taxon>Pseudohaliea</taxon>
    </lineage>
</organism>
<dbReference type="eggNOG" id="COG1442">
    <property type="taxonomic scope" value="Bacteria"/>
</dbReference>
<reference evidence="1 2" key="1">
    <citation type="journal article" date="2014" name="Genome Announc.">
        <title>Genome Sequence of Gammaproteobacterial Pseudohaliea rubra Type Strain DSM 19751, Isolated from Coastal Seawater of the Mediterranean Sea.</title>
        <authorList>
            <person name="Spring S."/>
            <person name="Fiebig A."/>
            <person name="Riedel T."/>
            <person name="Goker M."/>
            <person name="Klenk H.P."/>
        </authorList>
    </citation>
    <scope>NUCLEOTIDE SEQUENCE [LARGE SCALE GENOMIC DNA]</scope>
    <source>
        <strain evidence="1 2">DSM 19751</strain>
    </source>
</reference>
<comment type="caution">
    <text evidence="1">The sequence shown here is derived from an EMBL/GenBank/DDBJ whole genome shotgun (WGS) entry which is preliminary data.</text>
</comment>
<dbReference type="Proteomes" id="UP000029640">
    <property type="component" value="Unassembled WGS sequence"/>
</dbReference>
<name>A0A095VRI3_9GAMM</name>
<dbReference type="RefSeq" id="WP_035514904.1">
    <property type="nucleotide sequence ID" value="NZ_KN234751.1"/>
</dbReference>
<evidence type="ECO:0000313" key="2">
    <source>
        <dbReference type="Proteomes" id="UP000029640"/>
    </source>
</evidence>
<dbReference type="HOGENOM" id="CLU_879641_0_0_6"/>
<dbReference type="Gene3D" id="3.90.550.10">
    <property type="entry name" value="Spore Coat Polysaccharide Biosynthesis Protein SpsA, Chain A"/>
    <property type="match status" value="1"/>
</dbReference>
<accession>A0A095VRI3</accession>
<gene>
    <name evidence="1" type="ORF">HRUBRA_01490</name>
</gene>
<proteinExistence type="predicted"/>
<protein>
    <submittedName>
        <fullName evidence="1">Uncharacterized protein</fullName>
    </submittedName>
</protein>
<sequence length="295" mass="34402">MKPTVFIHTNHKQMLGALVSRHSLKKRSANPDAFDVRFIEVKDFPCMAEREGDLYLRDGDKRPWLNDDLQSFTPLRFAPPGLMNYEGRAVVMDPDIFAVGDINELLNRDMDDKAIVCRPKAGAKARKGAWASSVMLLDCARLTHWEFEREFNEMFIPAKRDYMDWVSLKLENPATIGLLESGWNDFDHLDEHTKLLHNTKRKTQPWKTGLPIDYRPADTFQLFPPRHWLRRARRVLFGDYKFAGRYAKHPDPAQERFFFDLVRECMEDGVITEDQLRDEIRQGHVREDALQLVGA</sequence>
<dbReference type="SUPFAM" id="SSF53448">
    <property type="entry name" value="Nucleotide-diphospho-sugar transferases"/>
    <property type="match status" value="1"/>
</dbReference>